<keyword evidence="6" id="KW-1185">Reference proteome</keyword>
<evidence type="ECO:0000259" key="4">
    <source>
        <dbReference type="SMART" id="SM00287"/>
    </source>
</evidence>
<organism evidence="5 6">
    <name type="scientific">Virgisporangium aurantiacum</name>
    <dbReference type="NCBI Taxonomy" id="175570"/>
    <lineage>
        <taxon>Bacteria</taxon>
        <taxon>Bacillati</taxon>
        <taxon>Actinomycetota</taxon>
        <taxon>Actinomycetes</taxon>
        <taxon>Micromonosporales</taxon>
        <taxon>Micromonosporaceae</taxon>
        <taxon>Virgisporangium</taxon>
    </lineage>
</organism>
<dbReference type="InterPro" id="IPR003646">
    <property type="entry name" value="SH3-like_bac-type"/>
</dbReference>
<dbReference type="PANTHER" id="PTHR33308">
    <property type="entry name" value="PEPTIDOGLYCAN HYDROLASE FLGJ"/>
    <property type="match status" value="1"/>
</dbReference>
<dbReference type="Proteomes" id="UP000612585">
    <property type="component" value="Unassembled WGS sequence"/>
</dbReference>
<dbReference type="NCBIfam" id="NF038016">
    <property type="entry name" value="sporang_Gsm"/>
    <property type="match status" value="1"/>
</dbReference>
<comment type="caution">
    <text evidence="5">The sequence shown here is derived from an EMBL/GenBank/DDBJ whole genome shotgun (WGS) entry which is preliminary data.</text>
</comment>
<dbReference type="Gene3D" id="2.30.30.40">
    <property type="entry name" value="SH3 Domains"/>
    <property type="match status" value="2"/>
</dbReference>
<dbReference type="AlphaFoldDB" id="A0A8J4DWQ6"/>
<evidence type="ECO:0000313" key="5">
    <source>
        <dbReference type="EMBL" id="GIJ52751.1"/>
    </source>
</evidence>
<dbReference type="SMART" id="SM00287">
    <property type="entry name" value="SH3b"/>
    <property type="match status" value="2"/>
</dbReference>
<feature type="domain" description="SH3b" evidence="4">
    <location>
        <begin position="32"/>
        <end position="106"/>
    </location>
</feature>
<keyword evidence="2" id="KW-0732">Signal</keyword>
<proteinExistence type="predicted"/>
<feature type="signal peptide" evidence="2">
    <location>
        <begin position="1"/>
        <end position="24"/>
    </location>
</feature>
<evidence type="ECO:0000256" key="1">
    <source>
        <dbReference type="ARBA" id="ARBA00022801"/>
    </source>
</evidence>
<dbReference type="GO" id="GO:0004040">
    <property type="term" value="F:amidase activity"/>
    <property type="evidence" value="ECO:0007669"/>
    <property type="project" value="InterPro"/>
</dbReference>
<evidence type="ECO:0008006" key="7">
    <source>
        <dbReference type="Google" id="ProtNLM"/>
    </source>
</evidence>
<feature type="chain" id="PRO_5035203245" description="Flagellar protein FlgJ" evidence="2">
    <location>
        <begin position="25"/>
        <end position="369"/>
    </location>
</feature>
<keyword evidence="1" id="KW-0378">Hydrolase</keyword>
<dbReference type="EMBL" id="BOPG01000003">
    <property type="protein sequence ID" value="GIJ52751.1"/>
    <property type="molecule type" value="Genomic_DNA"/>
</dbReference>
<feature type="domain" description="Mannosyl-glycoprotein endo-beta-N-acetylglucosamidase-like" evidence="3">
    <location>
        <begin position="209"/>
        <end position="368"/>
    </location>
</feature>
<gene>
    <name evidence="5" type="ORF">Vau01_002670</name>
</gene>
<evidence type="ECO:0000256" key="2">
    <source>
        <dbReference type="SAM" id="SignalP"/>
    </source>
</evidence>
<dbReference type="RefSeq" id="WP_203986097.1">
    <property type="nucleotide sequence ID" value="NZ_BOPG01000003.1"/>
</dbReference>
<dbReference type="InterPro" id="IPR051056">
    <property type="entry name" value="Glycosyl_Hydrolase_73"/>
</dbReference>
<protein>
    <recommendedName>
        <fullName evidence="7">Flagellar protein FlgJ</fullName>
    </recommendedName>
</protein>
<dbReference type="SMART" id="SM00047">
    <property type="entry name" value="LYZ2"/>
    <property type="match status" value="1"/>
</dbReference>
<sequence>MRRIALALLAVAPLLTLGAAPAAAADVSVSDVTTYAVGGTARQWVNVRSGPSITAPSVGSLSGGQAVSILCQEVGTNVNGPGGATTLWDRMSGGRYVSHSYVKDVVGEPVKCDEIPVTATARQWVNVRSGPSTTAPSVGNLSAAQVVQILCQEVGTNVAGPGGTTTVWDRIGEGRYVSHSYVTNVMSTPTTCNSPIVVAPVAPVVPAPKAGLTAEQTAFITMVAAPAMHNFREYKVPASVIMAQAILESGWGRGDIPRTANNYFGMKCPLGKATGTAIGCRIFPTKECDSTGCHPAMESFKVYASTLDSLRDHSLTLSSMKRYANAFQYSTNPNQFAAEVHKAGYATDPNYTSLLTGIMTKYDLYRYDN</sequence>
<dbReference type="PRINTS" id="PR01002">
    <property type="entry name" value="FLGFLGJ"/>
</dbReference>
<feature type="domain" description="SH3b" evidence="4">
    <location>
        <begin position="116"/>
        <end position="186"/>
    </location>
</feature>
<evidence type="ECO:0000259" key="3">
    <source>
        <dbReference type="SMART" id="SM00047"/>
    </source>
</evidence>
<reference evidence="5" key="1">
    <citation type="submission" date="2021-01" db="EMBL/GenBank/DDBJ databases">
        <title>Whole genome shotgun sequence of Virgisporangium aurantiacum NBRC 16421.</title>
        <authorList>
            <person name="Komaki H."/>
            <person name="Tamura T."/>
        </authorList>
    </citation>
    <scope>NUCLEOTIDE SEQUENCE</scope>
    <source>
        <strain evidence="5">NBRC 16421</strain>
    </source>
</reference>
<name>A0A8J4DWQ6_9ACTN</name>
<dbReference type="PANTHER" id="PTHR33308:SF9">
    <property type="entry name" value="PEPTIDOGLYCAN HYDROLASE FLGJ"/>
    <property type="match status" value="1"/>
</dbReference>
<dbReference type="Gene3D" id="1.10.530.10">
    <property type="match status" value="1"/>
</dbReference>
<dbReference type="Pfam" id="PF01832">
    <property type="entry name" value="Glucosaminidase"/>
    <property type="match status" value="1"/>
</dbReference>
<accession>A0A8J4DWQ6</accession>
<dbReference type="InterPro" id="IPR002901">
    <property type="entry name" value="MGlyc_endo_b_GlcNAc-like_dom"/>
</dbReference>
<evidence type="ECO:0000313" key="6">
    <source>
        <dbReference type="Proteomes" id="UP000612585"/>
    </source>
</evidence>